<evidence type="ECO:0000313" key="3">
    <source>
        <dbReference type="EMBL" id="RXZ54215.1"/>
    </source>
</evidence>
<evidence type="ECO:0000259" key="2">
    <source>
        <dbReference type="Pfam" id="PF24481"/>
    </source>
</evidence>
<proteinExistence type="predicted"/>
<dbReference type="AlphaFoldDB" id="A0A4Q2JYR2"/>
<keyword evidence="1" id="KW-0175">Coiled coil</keyword>
<sequence>MRIDSDVLATLLHMQELDVQVIRTNKQLEDMPERKVILDAMARRRAVEQKSEQVEALAEKAEAKLARITEEDDGLAEKAHRVQAEIDEVKGDFRSVEARTKELSGIQKRREALEEDMRAADAELGKINAVRNQVKAILAKIDESEQAAKSVFVDKGGKLKQHIAGLQKQRADLAADVPADVLKLYERTSGATGGVPLALLSEDRCGACRTPIDHGRIVDMRTQGNVGTCPNCGRMLVLKAD</sequence>
<dbReference type="Proteomes" id="UP000293345">
    <property type="component" value="Unassembled WGS sequence"/>
</dbReference>
<dbReference type="OrthoDB" id="9784388at2"/>
<reference evidence="3 4" key="1">
    <citation type="submission" date="2019-01" db="EMBL/GenBank/DDBJ databases">
        <title>Senegalimassilia sp. nov. KGMB04484 isolated human feces.</title>
        <authorList>
            <person name="Han K.-I."/>
            <person name="Kim J.-S."/>
            <person name="Lee K.C."/>
            <person name="Suh M.K."/>
            <person name="Eom M.K."/>
            <person name="Lee J.H."/>
            <person name="Park S.-H."/>
            <person name="Kang S.W."/>
            <person name="Park J.-E."/>
            <person name="Oh B.S."/>
            <person name="Yu S.Y."/>
            <person name="Choi S.-H."/>
            <person name="Lee D.H."/>
            <person name="Yoon H."/>
            <person name="Kim B.-Y."/>
            <person name="Lee J.H."/>
            <person name="Lee J.-S."/>
        </authorList>
    </citation>
    <scope>NUCLEOTIDE SEQUENCE [LARGE SCALE GENOMIC DNA]</scope>
    <source>
        <strain evidence="3 4">KGMB04484</strain>
    </source>
</reference>
<comment type="caution">
    <text evidence="3">The sequence shown here is derived from an EMBL/GenBank/DDBJ whole genome shotgun (WGS) entry which is preliminary data.</text>
</comment>
<dbReference type="InterPro" id="IPR056003">
    <property type="entry name" value="CT398_CC_hairpin"/>
</dbReference>
<protein>
    <recommendedName>
        <fullName evidence="2">CT398-like coiled coil hairpin domain-containing protein</fullName>
    </recommendedName>
</protein>
<dbReference type="RefSeq" id="WP_129424362.1">
    <property type="nucleotide sequence ID" value="NZ_SDPW01000001.1"/>
</dbReference>
<dbReference type="Pfam" id="PF24481">
    <property type="entry name" value="CT398_CC"/>
    <property type="match status" value="1"/>
</dbReference>
<keyword evidence="4" id="KW-1185">Reference proteome</keyword>
<dbReference type="EMBL" id="SDPW01000001">
    <property type="protein sequence ID" value="RXZ54215.1"/>
    <property type="molecule type" value="Genomic_DNA"/>
</dbReference>
<name>A0A4Q2JYR2_9ACTN</name>
<organism evidence="3 4">
    <name type="scientific">Senegalimassilia faecalis</name>
    <dbReference type="NCBI Taxonomy" id="2509433"/>
    <lineage>
        <taxon>Bacteria</taxon>
        <taxon>Bacillati</taxon>
        <taxon>Actinomycetota</taxon>
        <taxon>Coriobacteriia</taxon>
        <taxon>Coriobacteriales</taxon>
        <taxon>Coriobacteriaceae</taxon>
        <taxon>Senegalimassilia</taxon>
    </lineage>
</organism>
<evidence type="ECO:0000256" key="1">
    <source>
        <dbReference type="SAM" id="Coils"/>
    </source>
</evidence>
<dbReference type="Gene3D" id="1.10.287.1490">
    <property type="match status" value="1"/>
</dbReference>
<gene>
    <name evidence="3" type="ORF">ET524_06820</name>
</gene>
<accession>A0A4Q2JYR2</accession>
<feature type="domain" description="CT398-like coiled coil hairpin" evidence="2">
    <location>
        <begin position="14"/>
        <end position="191"/>
    </location>
</feature>
<evidence type="ECO:0000313" key="4">
    <source>
        <dbReference type="Proteomes" id="UP000293345"/>
    </source>
</evidence>
<feature type="coiled-coil region" evidence="1">
    <location>
        <begin position="44"/>
        <end position="147"/>
    </location>
</feature>